<dbReference type="Pfam" id="PF00512">
    <property type="entry name" value="HisKA"/>
    <property type="match status" value="1"/>
</dbReference>
<dbReference type="EC" id="2.7.13.3" evidence="15"/>
<dbReference type="InterPro" id="IPR050428">
    <property type="entry name" value="TCS_sensor_his_kinase"/>
</dbReference>
<feature type="transmembrane region" description="Helical" evidence="15">
    <location>
        <begin position="6"/>
        <end position="33"/>
    </location>
</feature>
<dbReference type="SMART" id="SM00387">
    <property type="entry name" value="HATPase_c"/>
    <property type="match status" value="1"/>
</dbReference>
<keyword evidence="7 15" id="KW-0808">Transferase</keyword>
<evidence type="ECO:0000256" key="2">
    <source>
        <dbReference type="ARBA" id="ARBA00004141"/>
    </source>
</evidence>
<keyword evidence="5 15" id="KW-0997">Cell inner membrane</keyword>
<keyword evidence="12 15" id="KW-1133">Transmembrane helix</keyword>
<dbReference type="Pfam" id="PF02518">
    <property type="entry name" value="HATPase_c"/>
    <property type="match status" value="1"/>
</dbReference>
<evidence type="ECO:0000259" key="17">
    <source>
        <dbReference type="PROSITE" id="PS50885"/>
    </source>
</evidence>
<comment type="subcellular location">
    <subcellularLocation>
        <location evidence="3 15">Cell inner membrane</location>
    </subcellularLocation>
    <subcellularLocation>
        <location evidence="2">Membrane</location>
        <topology evidence="2">Multi-pass membrane protein</topology>
    </subcellularLocation>
</comment>
<dbReference type="SUPFAM" id="SSF55874">
    <property type="entry name" value="ATPase domain of HSP90 chaperone/DNA topoisomerase II/histidine kinase"/>
    <property type="match status" value="1"/>
</dbReference>
<dbReference type="CDD" id="cd00082">
    <property type="entry name" value="HisKA"/>
    <property type="match status" value="1"/>
</dbReference>
<evidence type="ECO:0000256" key="14">
    <source>
        <dbReference type="ARBA" id="ARBA00023136"/>
    </source>
</evidence>
<evidence type="ECO:0000256" key="9">
    <source>
        <dbReference type="ARBA" id="ARBA00022741"/>
    </source>
</evidence>
<feature type="transmembrane region" description="Helical" evidence="15">
    <location>
        <begin position="160"/>
        <end position="183"/>
    </location>
</feature>
<evidence type="ECO:0000256" key="11">
    <source>
        <dbReference type="ARBA" id="ARBA00022840"/>
    </source>
</evidence>
<evidence type="ECO:0000256" key="15">
    <source>
        <dbReference type="RuleBase" id="RU364088"/>
    </source>
</evidence>
<dbReference type="Gene3D" id="3.30.565.10">
    <property type="entry name" value="Histidine kinase-like ATPase, C-terminal domain"/>
    <property type="match status" value="1"/>
</dbReference>
<dbReference type="InterPro" id="IPR005467">
    <property type="entry name" value="His_kinase_dom"/>
</dbReference>
<proteinExistence type="predicted"/>
<keyword evidence="10 15" id="KW-0418">Kinase</keyword>
<evidence type="ECO:0000256" key="6">
    <source>
        <dbReference type="ARBA" id="ARBA00022553"/>
    </source>
</evidence>
<dbReference type="PANTHER" id="PTHR45436:SF15">
    <property type="entry name" value="SENSOR HISTIDINE KINASE CUSS"/>
    <property type="match status" value="1"/>
</dbReference>
<keyword evidence="13 15" id="KW-0902">Two-component regulatory system</keyword>
<evidence type="ECO:0000259" key="16">
    <source>
        <dbReference type="PROSITE" id="PS50109"/>
    </source>
</evidence>
<dbReference type="Proteomes" id="UP000529637">
    <property type="component" value="Unassembled WGS sequence"/>
</dbReference>
<dbReference type="InterPro" id="IPR003594">
    <property type="entry name" value="HATPase_dom"/>
</dbReference>
<name>A0A7Y6NSB6_9BURK</name>
<dbReference type="GO" id="GO:0005886">
    <property type="term" value="C:plasma membrane"/>
    <property type="evidence" value="ECO:0007669"/>
    <property type="project" value="UniProtKB-SubCell"/>
</dbReference>
<evidence type="ECO:0000256" key="5">
    <source>
        <dbReference type="ARBA" id="ARBA00022519"/>
    </source>
</evidence>
<dbReference type="InterPro" id="IPR004358">
    <property type="entry name" value="Sig_transdc_His_kin-like_C"/>
</dbReference>
<comment type="function">
    <text evidence="15">Member of a two-component regulatory system.</text>
</comment>
<dbReference type="SUPFAM" id="SSF47384">
    <property type="entry name" value="Homodimeric domain of signal transducing histidine kinase"/>
    <property type="match status" value="1"/>
</dbReference>
<dbReference type="PROSITE" id="PS50109">
    <property type="entry name" value="HIS_KIN"/>
    <property type="match status" value="1"/>
</dbReference>
<dbReference type="InterPro" id="IPR036890">
    <property type="entry name" value="HATPase_C_sf"/>
</dbReference>
<protein>
    <recommendedName>
        <fullName evidence="15">Sensor protein</fullName>
        <ecNumber evidence="15">2.7.13.3</ecNumber>
    </recommendedName>
</protein>
<evidence type="ECO:0000256" key="13">
    <source>
        <dbReference type="ARBA" id="ARBA00023012"/>
    </source>
</evidence>
<comment type="catalytic activity">
    <reaction evidence="1 15">
        <text>ATP + protein L-histidine = ADP + protein N-phospho-L-histidine.</text>
        <dbReference type="EC" id="2.7.13.3"/>
    </reaction>
</comment>
<evidence type="ECO:0000256" key="7">
    <source>
        <dbReference type="ARBA" id="ARBA00022679"/>
    </source>
</evidence>
<evidence type="ECO:0000256" key="3">
    <source>
        <dbReference type="ARBA" id="ARBA00004533"/>
    </source>
</evidence>
<dbReference type="InterPro" id="IPR006290">
    <property type="entry name" value="CztS_silS_copS"/>
</dbReference>
<keyword evidence="6" id="KW-0597">Phosphoprotein</keyword>
<dbReference type="PANTHER" id="PTHR45436">
    <property type="entry name" value="SENSOR HISTIDINE KINASE YKOH"/>
    <property type="match status" value="1"/>
</dbReference>
<dbReference type="RefSeq" id="WP_176071276.1">
    <property type="nucleotide sequence ID" value="NZ_JABWMJ010000013.1"/>
</dbReference>
<accession>A0A7Y6NSB6</accession>
<dbReference type="InterPro" id="IPR036097">
    <property type="entry name" value="HisK_dim/P_sf"/>
</dbReference>
<keyword evidence="19" id="KW-1185">Reference proteome</keyword>
<dbReference type="Gene3D" id="6.10.340.10">
    <property type="match status" value="1"/>
</dbReference>
<dbReference type="SMART" id="SM00388">
    <property type="entry name" value="HisKA"/>
    <property type="match status" value="1"/>
</dbReference>
<evidence type="ECO:0000313" key="19">
    <source>
        <dbReference type="Proteomes" id="UP000529637"/>
    </source>
</evidence>
<dbReference type="Gene3D" id="1.10.287.130">
    <property type="match status" value="1"/>
</dbReference>
<dbReference type="EMBL" id="JABWMJ010000013">
    <property type="protein sequence ID" value="NUZ08438.1"/>
    <property type="molecule type" value="Genomic_DNA"/>
</dbReference>
<keyword evidence="4 15" id="KW-1003">Cell membrane</keyword>
<evidence type="ECO:0000256" key="1">
    <source>
        <dbReference type="ARBA" id="ARBA00000085"/>
    </source>
</evidence>
<evidence type="ECO:0000256" key="12">
    <source>
        <dbReference type="ARBA" id="ARBA00022989"/>
    </source>
</evidence>
<dbReference type="NCBIfam" id="TIGR01386">
    <property type="entry name" value="cztS_silS_copS"/>
    <property type="match status" value="1"/>
</dbReference>
<dbReference type="PROSITE" id="PS50885">
    <property type="entry name" value="HAMP"/>
    <property type="match status" value="1"/>
</dbReference>
<gene>
    <name evidence="18" type="ORF">HQN59_22055</name>
</gene>
<evidence type="ECO:0000256" key="10">
    <source>
        <dbReference type="ARBA" id="ARBA00022777"/>
    </source>
</evidence>
<reference evidence="18 19" key="1">
    <citation type="submission" date="2020-06" db="EMBL/GenBank/DDBJ databases">
        <title>Schlegella sp. ID0723 isolated from air conditioner.</title>
        <authorList>
            <person name="Kim D.Y."/>
            <person name="Kim D.-U."/>
        </authorList>
    </citation>
    <scope>NUCLEOTIDE SEQUENCE [LARGE SCALE GENOMIC DNA]</scope>
    <source>
        <strain evidence="18 19">ID0723</strain>
    </source>
</reference>
<evidence type="ECO:0000256" key="8">
    <source>
        <dbReference type="ARBA" id="ARBA00022692"/>
    </source>
</evidence>
<dbReference type="GO" id="GO:0005524">
    <property type="term" value="F:ATP binding"/>
    <property type="evidence" value="ECO:0007669"/>
    <property type="project" value="UniProtKB-KW"/>
</dbReference>
<feature type="domain" description="HAMP" evidence="17">
    <location>
        <begin position="184"/>
        <end position="237"/>
    </location>
</feature>
<sequence>MTEVSLALRVAAASALFGLFTVGLVAAGGYWVLSRELEQRELVELEGKRDLVQHLLLEIGLASDIPANAYHFADLLIAHDDLHLALVDQGDGRLLASFSSIAVESVRLPEGPLGALIRWQASDKDYYVSLSGRSSTGEGQLVRFVLSLDIRDDRRVLAGYARAGMIGLPLLLLLVAIGAWLIARAGLVPLRSFAQRASSITPKTLGKRLPRTGVPAELKGLADAFNAMLERIDEGVTRLSQFSGDLAHEMRTPVATLLGRTQVALSRERSSVELRDVLAGNIDELDRLTRLIHDMLFLAQAEQGAAVLDRTPVGLGEEARRVTEFLSLLAEERRIQVEVSGNALIQADRLLMQRAITNLLTNAIRHADPASTVQVTVERTEAVASLAVSNRGRPIAPDRLDAMFERFVRLDVARARADGGSGLGLAIVRSIMQAHGGSAQVSSSPDGLTVVTLAFPLP</sequence>
<evidence type="ECO:0000256" key="4">
    <source>
        <dbReference type="ARBA" id="ARBA00022475"/>
    </source>
</evidence>
<comment type="caution">
    <text evidence="18">The sequence shown here is derived from an EMBL/GenBank/DDBJ whole genome shotgun (WGS) entry which is preliminary data.</text>
</comment>
<feature type="domain" description="Histidine kinase" evidence="16">
    <location>
        <begin position="245"/>
        <end position="458"/>
    </location>
</feature>
<evidence type="ECO:0000313" key="18">
    <source>
        <dbReference type="EMBL" id="NUZ08438.1"/>
    </source>
</evidence>
<dbReference type="SMART" id="SM00304">
    <property type="entry name" value="HAMP"/>
    <property type="match status" value="1"/>
</dbReference>
<keyword evidence="8 15" id="KW-0812">Transmembrane</keyword>
<dbReference type="GO" id="GO:0000155">
    <property type="term" value="F:phosphorelay sensor kinase activity"/>
    <property type="evidence" value="ECO:0007669"/>
    <property type="project" value="InterPro"/>
</dbReference>
<keyword evidence="11 15" id="KW-0067">ATP-binding</keyword>
<organism evidence="18 19">
    <name type="scientific">Piscinibacter koreensis</name>
    <dbReference type="NCBI Taxonomy" id="2742824"/>
    <lineage>
        <taxon>Bacteria</taxon>
        <taxon>Pseudomonadati</taxon>
        <taxon>Pseudomonadota</taxon>
        <taxon>Betaproteobacteria</taxon>
        <taxon>Burkholderiales</taxon>
        <taxon>Sphaerotilaceae</taxon>
        <taxon>Piscinibacter</taxon>
    </lineage>
</organism>
<dbReference type="Pfam" id="PF00672">
    <property type="entry name" value="HAMP"/>
    <property type="match status" value="1"/>
</dbReference>
<dbReference type="InterPro" id="IPR003661">
    <property type="entry name" value="HisK_dim/P_dom"/>
</dbReference>
<dbReference type="AlphaFoldDB" id="A0A7Y6NSB6"/>
<keyword evidence="9 15" id="KW-0547">Nucleotide-binding</keyword>
<dbReference type="PRINTS" id="PR00344">
    <property type="entry name" value="BCTRLSENSOR"/>
</dbReference>
<keyword evidence="14 15" id="KW-0472">Membrane</keyword>
<dbReference type="CDD" id="cd00075">
    <property type="entry name" value="HATPase"/>
    <property type="match status" value="1"/>
</dbReference>
<dbReference type="InterPro" id="IPR003660">
    <property type="entry name" value="HAMP_dom"/>
</dbReference>